<name>A0A291RMF3_9NOCA</name>
<feature type="compositionally biased region" description="Basic and acidic residues" evidence="1">
    <location>
        <begin position="94"/>
        <end position="103"/>
    </location>
</feature>
<accession>A0A291RMF3</accession>
<reference evidence="2 3" key="1">
    <citation type="submission" date="2017-10" db="EMBL/GenBank/DDBJ databases">
        <title>Comparative genomics between pathogenic Norcardia.</title>
        <authorList>
            <person name="Zeng L."/>
        </authorList>
    </citation>
    <scope>NUCLEOTIDE SEQUENCE [LARGE SCALE GENOMIC DNA]</scope>
    <source>
        <strain evidence="2 3">NC_YFY_NT001</strain>
    </source>
</reference>
<dbReference type="AlphaFoldDB" id="A0A291RMF3"/>
<proteinExistence type="predicted"/>
<evidence type="ECO:0000256" key="1">
    <source>
        <dbReference type="SAM" id="MobiDB-lite"/>
    </source>
</evidence>
<evidence type="ECO:0000313" key="2">
    <source>
        <dbReference type="EMBL" id="ATL68766.1"/>
    </source>
</evidence>
<gene>
    <name evidence="2" type="ORF">CRH09_23825</name>
</gene>
<feature type="region of interest" description="Disordered" evidence="1">
    <location>
        <begin position="94"/>
        <end position="129"/>
    </location>
</feature>
<sequence>MTGSYDAVGPVTELGSLLDETSEVVGAADLELVPMEPLALTAAGVGPWAGPRSLPLWLPVDSYGLVAHDPAPARAAGLTPRAVADTLHATLAHERARGLDRPRKAGLTSVEERELLDRYRRPPAEVRHP</sequence>
<protein>
    <submittedName>
        <fullName evidence="2">Uncharacterized protein</fullName>
    </submittedName>
</protein>
<organism evidence="2 3">
    <name type="scientific">Nocardia terpenica</name>
    <dbReference type="NCBI Taxonomy" id="455432"/>
    <lineage>
        <taxon>Bacteria</taxon>
        <taxon>Bacillati</taxon>
        <taxon>Actinomycetota</taxon>
        <taxon>Actinomycetes</taxon>
        <taxon>Mycobacteriales</taxon>
        <taxon>Nocardiaceae</taxon>
        <taxon>Nocardia</taxon>
    </lineage>
</organism>
<dbReference type="KEGG" id="ntp:CRH09_23825"/>
<evidence type="ECO:0000313" key="3">
    <source>
        <dbReference type="Proteomes" id="UP000221961"/>
    </source>
</evidence>
<feature type="compositionally biased region" description="Basic and acidic residues" evidence="1">
    <location>
        <begin position="110"/>
        <end position="129"/>
    </location>
</feature>
<dbReference type="EMBL" id="CP023778">
    <property type="protein sequence ID" value="ATL68766.1"/>
    <property type="molecule type" value="Genomic_DNA"/>
</dbReference>
<dbReference type="Proteomes" id="UP000221961">
    <property type="component" value="Chromosome"/>
</dbReference>